<protein>
    <recommendedName>
        <fullName evidence="1">diguanylate cyclase</fullName>
        <ecNumber evidence="1">2.7.7.65</ecNumber>
    </recommendedName>
</protein>
<keyword evidence="6" id="KW-1185">Reference proteome</keyword>
<evidence type="ECO:0000313" key="5">
    <source>
        <dbReference type="EMBL" id="WEJ61692.1"/>
    </source>
</evidence>
<dbReference type="PROSITE" id="PS50887">
    <property type="entry name" value="GGDEF"/>
    <property type="match status" value="1"/>
</dbReference>
<dbReference type="InterPro" id="IPR043128">
    <property type="entry name" value="Rev_trsase/Diguanyl_cyclase"/>
</dbReference>
<dbReference type="EC" id="2.7.7.65" evidence="1"/>
<evidence type="ECO:0000256" key="2">
    <source>
        <dbReference type="ARBA" id="ARBA00034247"/>
    </source>
</evidence>
<sequence>MSLWLNRIQPLLLLLSVLLVNVLFSYFAPLEQVSIAPSVLFPVVSLMLPLNLFLWSILPEKGVQNRSFNSLVLALFVLQAMFVYWLMSELPLQWIEWISLPVLSDLKLYHLSFASSLAFLFAGFVLSLKLNYEKQLRVFNHSVVFILLLMAFALNQYTQDGVLAWVSSVVGLIVILSLVFDAHHIAYTDELTGLKGRRALNESFMGLGKRYAIAMVDIDHFKNFNDTYGHDAGDKVLKIVASILDTVQGGKAYRYGGEEFTLVFANKSVDKVSTELERLRVAIANEVIYLNPKSNAKSTKNKTDPKSVSVTISLGLAEPDVDHSSPSQVLKFADEGLYKAKKAGRNKLVHSVSKPIRATAKKSVKK</sequence>
<feature type="transmembrane region" description="Helical" evidence="3">
    <location>
        <begin position="108"/>
        <end position="126"/>
    </location>
</feature>
<keyword evidence="3" id="KW-0472">Membrane</keyword>
<proteinExistence type="predicted"/>
<feature type="transmembrane region" description="Helical" evidence="3">
    <location>
        <begin position="70"/>
        <end position="88"/>
    </location>
</feature>
<organism evidence="5 6">
    <name type="scientific">Thiomicrorhabdus lithotrophica</name>
    <dbReference type="NCBI Taxonomy" id="2949997"/>
    <lineage>
        <taxon>Bacteria</taxon>
        <taxon>Pseudomonadati</taxon>
        <taxon>Pseudomonadota</taxon>
        <taxon>Gammaproteobacteria</taxon>
        <taxon>Thiotrichales</taxon>
        <taxon>Piscirickettsiaceae</taxon>
        <taxon>Thiomicrorhabdus</taxon>
    </lineage>
</organism>
<evidence type="ECO:0000259" key="4">
    <source>
        <dbReference type="PROSITE" id="PS50887"/>
    </source>
</evidence>
<feature type="transmembrane region" description="Helical" evidence="3">
    <location>
        <begin position="138"/>
        <end position="156"/>
    </location>
</feature>
<dbReference type="Gene3D" id="3.30.70.270">
    <property type="match status" value="1"/>
</dbReference>
<dbReference type="InterPro" id="IPR000160">
    <property type="entry name" value="GGDEF_dom"/>
</dbReference>
<keyword evidence="3" id="KW-0812">Transmembrane</keyword>
<evidence type="ECO:0000313" key="6">
    <source>
        <dbReference type="Proteomes" id="UP001222275"/>
    </source>
</evidence>
<dbReference type="Proteomes" id="UP001222275">
    <property type="component" value="Chromosome"/>
</dbReference>
<feature type="transmembrane region" description="Helical" evidence="3">
    <location>
        <begin position="12"/>
        <end position="29"/>
    </location>
</feature>
<evidence type="ECO:0000256" key="1">
    <source>
        <dbReference type="ARBA" id="ARBA00012528"/>
    </source>
</evidence>
<dbReference type="CDD" id="cd01949">
    <property type="entry name" value="GGDEF"/>
    <property type="match status" value="1"/>
</dbReference>
<dbReference type="PANTHER" id="PTHR45138:SF9">
    <property type="entry name" value="DIGUANYLATE CYCLASE DGCM-RELATED"/>
    <property type="match status" value="1"/>
</dbReference>
<accession>A0ABY8C818</accession>
<dbReference type="EMBL" id="CP102381">
    <property type="protein sequence ID" value="WEJ61692.1"/>
    <property type="molecule type" value="Genomic_DNA"/>
</dbReference>
<evidence type="ECO:0000256" key="3">
    <source>
        <dbReference type="SAM" id="Phobius"/>
    </source>
</evidence>
<dbReference type="NCBIfam" id="TIGR00254">
    <property type="entry name" value="GGDEF"/>
    <property type="match status" value="1"/>
</dbReference>
<reference evidence="5 6" key="1">
    <citation type="submission" date="2022-06" db="EMBL/GenBank/DDBJ databases">
        <title>Thiomicrohabdus sp. nov, an obligately chemolithoautotrophic, sulfur-oxidizing bacterium isolated from beach of Guanyin Mountain. Amoy.</title>
        <authorList>
            <person name="Zhu H."/>
        </authorList>
    </citation>
    <scope>NUCLEOTIDE SEQUENCE [LARGE SCALE GENOMIC DNA]</scope>
    <source>
        <strain evidence="5 6">XGS-01</strain>
    </source>
</reference>
<feature type="transmembrane region" description="Helical" evidence="3">
    <location>
        <begin position="162"/>
        <end position="180"/>
    </location>
</feature>
<dbReference type="SUPFAM" id="SSF55073">
    <property type="entry name" value="Nucleotide cyclase"/>
    <property type="match status" value="1"/>
</dbReference>
<feature type="transmembrane region" description="Helical" evidence="3">
    <location>
        <begin position="35"/>
        <end position="58"/>
    </location>
</feature>
<dbReference type="SMART" id="SM00267">
    <property type="entry name" value="GGDEF"/>
    <property type="match status" value="1"/>
</dbReference>
<dbReference type="InterPro" id="IPR029787">
    <property type="entry name" value="Nucleotide_cyclase"/>
</dbReference>
<dbReference type="RefSeq" id="WP_275593951.1">
    <property type="nucleotide sequence ID" value="NZ_CP102381.1"/>
</dbReference>
<dbReference type="Pfam" id="PF00990">
    <property type="entry name" value="GGDEF"/>
    <property type="match status" value="1"/>
</dbReference>
<dbReference type="PANTHER" id="PTHR45138">
    <property type="entry name" value="REGULATORY COMPONENTS OF SENSORY TRANSDUCTION SYSTEM"/>
    <property type="match status" value="1"/>
</dbReference>
<name>A0ABY8C818_9GAMM</name>
<gene>
    <name evidence="5" type="ORF">NR989_06655</name>
</gene>
<comment type="catalytic activity">
    <reaction evidence="2">
        <text>2 GTP = 3',3'-c-di-GMP + 2 diphosphate</text>
        <dbReference type="Rhea" id="RHEA:24898"/>
        <dbReference type="ChEBI" id="CHEBI:33019"/>
        <dbReference type="ChEBI" id="CHEBI:37565"/>
        <dbReference type="ChEBI" id="CHEBI:58805"/>
        <dbReference type="EC" id="2.7.7.65"/>
    </reaction>
</comment>
<dbReference type="InterPro" id="IPR050469">
    <property type="entry name" value="Diguanylate_Cyclase"/>
</dbReference>
<keyword evidence="3" id="KW-1133">Transmembrane helix</keyword>
<feature type="domain" description="GGDEF" evidence="4">
    <location>
        <begin position="209"/>
        <end position="353"/>
    </location>
</feature>